<dbReference type="Proteomes" id="UP000298213">
    <property type="component" value="Unassembled WGS sequence"/>
</dbReference>
<proteinExistence type="predicted"/>
<protein>
    <submittedName>
        <fullName evidence="4">OmpA family protein</fullName>
    </submittedName>
</protein>
<evidence type="ECO:0000313" key="4">
    <source>
        <dbReference type="EMBL" id="TFI57320.1"/>
    </source>
</evidence>
<dbReference type="InterPro" id="IPR006665">
    <property type="entry name" value="OmpA-like"/>
</dbReference>
<evidence type="ECO:0000256" key="2">
    <source>
        <dbReference type="SAM" id="MobiDB-lite"/>
    </source>
</evidence>
<dbReference type="Gene3D" id="3.30.1330.60">
    <property type="entry name" value="OmpA-like domain"/>
    <property type="match status" value="1"/>
</dbReference>
<name>A0A4Y8ZMU7_9SPHN</name>
<feature type="region of interest" description="Disordered" evidence="2">
    <location>
        <begin position="1"/>
        <end position="141"/>
    </location>
</feature>
<keyword evidence="1" id="KW-0472">Membrane</keyword>
<feature type="compositionally biased region" description="Basic and acidic residues" evidence="2">
    <location>
        <begin position="77"/>
        <end position="102"/>
    </location>
</feature>
<dbReference type="PANTHER" id="PTHR30329">
    <property type="entry name" value="STATOR ELEMENT OF FLAGELLAR MOTOR COMPLEX"/>
    <property type="match status" value="1"/>
</dbReference>
<dbReference type="PANTHER" id="PTHR30329:SF21">
    <property type="entry name" value="LIPOPROTEIN YIAD-RELATED"/>
    <property type="match status" value="1"/>
</dbReference>
<dbReference type="Pfam" id="PF00691">
    <property type="entry name" value="OmpA"/>
    <property type="match status" value="1"/>
</dbReference>
<dbReference type="InterPro" id="IPR050330">
    <property type="entry name" value="Bact_OuterMem_StrucFunc"/>
</dbReference>
<feature type="domain" description="OmpA-like" evidence="3">
    <location>
        <begin position="245"/>
        <end position="361"/>
    </location>
</feature>
<dbReference type="GO" id="GO:0016020">
    <property type="term" value="C:membrane"/>
    <property type="evidence" value="ECO:0007669"/>
    <property type="project" value="UniProtKB-UniRule"/>
</dbReference>
<keyword evidence="5" id="KW-1185">Reference proteome</keyword>
<dbReference type="PROSITE" id="PS51123">
    <property type="entry name" value="OMPA_2"/>
    <property type="match status" value="1"/>
</dbReference>
<feature type="region of interest" description="Disordered" evidence="2">
    <location>
        <begin position="148"/>
        <end position="167"/>
    </location>
</feature>
<comment type="caution">
    <text evidence="4">The sequence shown here is derived from an EMBL/GenBank/DDBJ whole genome shotgun (WGS) entry which is preliminary data.</text>
</comment>
<dbReference type="AlphaFoldDB" id="A0A4Y8ZMU7"/>
<accession>A0A4Y8ZMU7</accession>
<evidence type="ECO:0000313" key="5">
    <source>
        <dbReference type="Proteomes" id="UP000298213"/>
    </source>
</evidence>
<organism evidence="4 5">
    <name type="scientific">Sphingomonas parva</name>
    <dbReference type="NCBI Taxonomy" id="2555898"/>
    <lineage>
        <taxon>Bacteria</taxon>
        <taxon>Pseudomonadati</taxon>
        <taxon>Pseudomonadota</taxon>
        <taxon>Alphaproteobacteria</taxon>
        <taxon>Sphingomonadales</taxon>
        <taxon>Sphingomonadaceae</taxon>
        <taxon>Sphingomonas</taxon>
    </lineage>
</organism>
<sequence length="362" mass="39091">MPRPVSTGRPGRRVPGRNAARRFTVAASPGRGPSRAQCARPERRSSCPRSHSGRRQFDDPAFPPGAAVRACRRRAGRSGDRRPRAEIAPHRRRHEAAQEGRQSRSAALRADPRVRRGGARRHPLRRRAPVHGRRRDLAKAARGLCRAKVGEEDRRDHRRPAPPGRARCCRPALVLSQPRQAHRALMETITLHPPGAGPRADTHRSRRTCGAALRRTLAATLLAAAWTTAAGSAPPPIVRTAPGAVSTLPPQREGQVNVYFLPESSAMPPHGAELLGVVAELAEARPGRIAITGHADPAERTDARRLSVARAELVAAALVGRGIDRRRIEVRAAGAGNPAVPSGRKGNARNRRVEINLGLPEG</sequence>
<feature type="compositionally biased region" description="Basic residues" evidence="2">
    <location>
        <begin position="115"/>
        <end position="136"/>
    </location>
</feature>
<reference evidence="4 5" key="1">
    <citation type="submission" date="2019-03" db="EMBL/GenBank/DDBJ databases">
        <title>Genome sequence of Sphingomonas sp. 17J27-24.</title>
        <authorList>
            <person name="Kim M."/>
            <person name="Maeng S."/>
            <person name="Sathiyaraj S."/>
        </authorList>
    </citation>
    <scope>NUCLEOTIDE SEQUENCE [LARGE SCALE GENOMIC DNA]</scope>
    <source>
        <strain evidence="4 5">17J27-24</strain>
    </source>
</reference>
<evidence type="ECO:0000259" key="3">
    <source>
        <dbReference type="PROSITE" id="PS51123"/>
    </source>
</evidence>
<gene>
    <name evidence="4" type="ORF">E2493_15760</name>
</gene>
<dbReference type="SUPFAM" id="SSF103088">
    <property type="entry name" value="OmpA-like"/>
    <property type="match status" value="1"/>
</dbReference>
<dbReference type="CDD" id="cd07185">
    <property type="entry name" value="OmpA_C-like"/>
    <property type="match status" value="1"/>
</dbReference>
<dbReference type="EMBL" id="SPDV01000033">
    <property type="protein sequence ID" value="TFI57320.1"/>
    <property type="molecule type" value="Genomic_DNA"/>
</dbReference>
<evidence type="ECO:0000256" key="1">
    <source>
        <dbReference type="PROSITE-ProRule" id="PRU00473"/>
    </source>
</evidence>
<dbReference type="InterPro" id="IPR036737">
    <property type="entry name" value="OmpA-like_sf"/>
</dbReference>